<dbReference type="Proteomes" id="UP000030655">
    <property type="component" value="Unassembled WGS sequence"/>
</dbReference>
<evidence type="ECO:0000259" key="3">
    <source>
        <dbReference type="Pfam" id="PF01248"/>
    </source>
</evidence>
<keyword evidence="5" id="KW-1185">Reference proteome</keyword>
<proteinExistence type="inferred from homology"/>
<dbReference type="Pfam" id="PF01248">
    <property type="entry name" value="Ribosomal_L7Ae"/>
    <property type="match status" value="1"/>
</dbReference>
<protein>
    <recommendedName>
        <fullName evidence="3">Ribosomal protein eL8/eL30/eS12/Gadd45 domain-containing protein</fullName>
    </recommendedName>
</protein>
<dbReference type="HOGENOM" id="CLU_084513_3_0_1"/>
<evidence type="ECO:0000256" key="1">
    <source>
        <dbReference type="ARBA" id="ARBA00007337"/>
    </source>
</evidence>
<dbReference type="STRING" id="1288291.A0A059F5W6"/>
<sequence length="108" mass="11980">MIPIAKPLINEESLRLVQAYIKSNLKNIKRGIKHCSKKVHTSNSGLLVLAGDTTPMDLITHLPAICESKGIEYVFVKSMCDLKVASPESDYVSCVFIDESNAKELFKL</sequence>
<dbReference type="OrthoDB" id="5364946at2759"/>
<dbReference type="VEuPathDB" id="MicrosporidiaDB:H312_00208"/>
<dbReference type="EMBL" id="KK365130">
    <property type="protein sequence ID" value="KCZ82550.1"/>
    <property type="molecule type" value="Genomic_DNA"/>
</dbReference>
<dbReference type="GO" id="GO:1990904">
    <property type="term" value="C:ribonucleoprotein complex"/>
    <property type="evidence" value="ECO:0007669"/>
    <property type="project" value="UniProtKB-KW"/>
</dbReference>
<keyword evidence="2" id="KW-0687">Ribonucleoprotein</keyword>
<dbReference type="PRINTS" id="PR00881">
    <property type="entry name" value="L7ARS6FAMILY"/>
</dbReference>
<dbReference type="InterPro" id="IPR029064">
    <property type="entry name" value="Ribosomal_eL30-like_sf"/>
</dbReference>
<comment type="similarity">
    <text evidence="1">Belongs to the eukaryotic ribosomal protein eL8 family.</text>
</comment>
<evidence type="ECO:0000313" key="5">
    <source>
        <dbReference type="Proteomes" id="UP000030655"/>
    </source>
</evidence>
<gene>
    <name evidence="4" type="ORF">H312_00208</name>
</gene>
<dbReference type="AlphaFoldDB" id="A0A059F5W6"/>
<dbReference type="InterPro" id="IPR018492">
    <property type="entry name" value="Ribosomal_eL8/Nhp2"/>
</dbReference>
<dbReference type="Gene3D" id="3.30.1330.30">
    <property type="match status" value="1"/>
</dbReference>
<reference evidence="4 5" key="2">
    <citation type="submission" date="2014-03" db="EMBL/GenBank/DDBJ databases">
        <title>The Genome Sequence of Anncaliia algerae insect isolate PRA339.</title>
        <authorList>
            <consortium name="The Broad Institute Genome Sequencing Platform"/>
            <consortium name="The Broad Institute Genome Sequencing Center for Infectious Disease"/>
            <person name="Cuomo C."/>
            <person name="Becnel J."/>
            <person name="Sanscrainte N."/>
            <person name="Walker B."/>
            <person name="Young S.K."/>
            <person name="Zeng Q."/>
            <person name="Gargeya S."/>
            <person name="Fitzgerald M."/>
            <person name="Haas B."/>
            <person name="Abouelleil A."/>
            <person name="Alvarado L."/>
            <person name="Arachchi H.M."/>
            <person name="Berlin A.M."/>
            <person name="Chapman S.B."/>
            <person name="Dewar J."/>
            <person name="Goldberg J."/>
            <person name="Griggs A."/>
            <person name="Gujja S."/>
            <person name="Hansen M."/>
            <person name="Howarth C."/>
            <person name="Imamovic A."/>
            <person name="Larimer J."/>
            <person name="McCowan C."/>
            <person name="Murphy C."/>
            <person name="Neiman D."/>
            <person name="Pearson M."/>
            <person name="Priest M."/>
            <person name="Roberts A."/>
            <person name="Saif S."/>
            <person name="Shea T."/>
            <person name="Sisk P."/>
            <person name="Sykes S."/>
            <person name="Wortman J."/>
            <person name="Nusbaum C."/>
            <person name="Birren B."/>
        </authorList>
    </citation>
    <scope>NUCLEOTIDE SEQUENCE [LARGE SCALE GENOMIC DNA]</scope>
    <source>
        <strain evidence="4 5">PRA339</strain>
    </source>
</reference>
<evidence type="ECO:0000313" key="4">
    <source>
        <dbReference type="EMBL" id="KCZ82550.1"/>
    </source>
</evidence>
<dbReference type="InterPro" id="IPR004038">
    <property type="entry name" value="Ribosomal_eL8/eL30/eS12/Gad45"/>
</dbReference>
<reference evidence="5" key="1">
    <citation type="submission" date="2013-02" db="EMBL/GenBank/DDBJ databases">
        <authorList>
            <consortium name="The Broad Institute Genome Sequencing Platform"/>
            <person name="Cuomo C."/>
            <person name="Becnel J."/>
            <person name="Sanscrainte N."/>
            <person name="Walker B."/>
            <person name="Young S.K."/>
            <person name="Zeng Q."/>
            <person name="Gargeya S."/>
            <person name="Fitzgerald M."/>
            <person name="Haas B."/>
            <person name="Abouelleil A."/>
            <person name="Alvarado L."/>
            <person name="Arachchi H.M."/>
            <person name="Berlin A.M."/>
            <person name="Chapman S.B."/>
            <person name="Dewar J."/>
            <person name="Goldberg J."/>
            <person name="Griggs A."/>
            <person name="Gujja S."/>
            <person name="Hansen M."/>
            <person name="Howarth C."/>
            <person name="Imamovic A."/>
            <person name="Larimer J."/>
            <person name="McCowan C."/>
            <person name="Murphy C."/>
            <person name="Neiman D."/>
            <person name="Pearson M."/>
            <person name="Priest M."/>
            <person name="Roberts A."/>
            <person name="Saif S."/>
            <person name="Shea T."/>
            <person name="Sisk P."/>
            <person name="Sykes S."/>
            <person name="Wortman J."/>
            <person name="Nusbaum C."/>
            <person name="Birren B."/>
        </authorList>
    </citation>
    <scope>NUCLEOTIDE SEQUENCE [LARGE SCALE GENOMIC DNA]</scope>
    <source>
        <strain evidence="5">PRA339</strain>
    </source>
</reference>
<accession>A0A059F5W6</accession>
<dbReference type="SUPFAM" id="SSF55315">
    <property type="entry name" value="L30e-like"/>
    <property type="match status" value="1"/>
</dbReference>
<evidence type="ECO:0000256" key="2">
    <source>
        <dbReference type="ARBA" id="ARBA00023274"/>
    </source>
</evidence>
<feature type="domain" description="Ribosomal protein eL8/eL30/eS12/Gadd45" evidence="3">
    <location>
        <begin position="24"/>
        <end position="104"/>
    </location>
</feature>
<name>A0A059F5W6_9MICR</name>
<organism evidence="4 5">
    <name type="scientific">Anncaliia algerae PRA339</name>
    <dbReference type="NCBI Taxonomy" id="1288291"/>
    <lineage>
        <taxon>Eukaryota</taxon>
        <taxon>Fungi</taxon>
        <taxon>Fungi incertae sedis</taxon>
        <taxon>Microsporidia</taxon>
        <taxon>Tubulinosematoidea</taxon>
        <taxon>Tubulinosematidae</taxon>
        <taxon>Anncaliia</taxon>
    </lineage>
</organism>